<evidence type="ECO:0000313" key="2">
    <source>
        <dbReference type="Proteomes" id="UP001340816"/>
    </source>
</evidence>
<keyword evidence="2" id="KW-1185">Reference proteome</keyword>
<dbReference type="Proteomes" id="UP001340816">
    <property type="component" value="Chromosome"/>
</dbReference>
<evidence type="ECO:0008006" key="3">
    <source>
        <dbReference type="Google" id="ProtNLM"/>
    </source>
</evidence>
<dbReference type="EMBL" id="CP109135">
    <property type="protein sequence ID" value="WSD14249.1"/>
    <property type="molecule type" value="Genomic_DNA"/>
</dbReference>
<dbReference type="GeneID" id="93932598"/>
<evidence type="ECO:0000313" key="1">
    <source>
        <dbReference type="EMBL" id="WSD14249.1"/>
    </source>
</evidence>
<dbReference type="RefSeq" id="WP_326758912.1">
    <property type="nucleotide sequence ID" value="NZ_CP108011.1"/>
</dbReference>
<name>A0ABZ1H6S5_STRPH</name>
<gene>
    <name evidence="1" type="ORF">OHB35_13905</name>
</gene>
<proteinExistence type="predicted"/>
<organism evidence="1 2">
    <name type="scientific">Streptomyces phaeochromogenes</name>
    <dbReference type="NCBI Taxonomy" id="1923"/>
    <lineage>
        <taxon>Bacteria</taxon>
        <taxon>Bacillati</taxon>
        <taxon>Actinomycetota</taxon>
        <taxon>Actinomycetes</taxon>
        <taxon>Kitasatosporales</taxon>
        <taxon>Streptomycetaceae</taxon>
        <taxon>Streptomyces</taxon>
        <taxon>Streptomyces phaeochromogenes group</taxon>
    </lineage>
</organism>
<protein>
    <recommendedName>
        <fullName evidence="3">SRPBCC family protein</fullName>
    </recommendedName>
</protein>
<accession>A0ABZ1H6S5</accession>
<reference evidence="1 2" key="1">
    <citation type="submission" date="2022-10" db="EMBL/GenBank/DDBJ databases">
        <title>The complete genomes of actinobacterial strains from the NBC collection.</title>
        <authorList>
            <person name="Joergensen T.S."/>
            <person name="Alvarez Arevalo M."/>
            <person name="Sterndorff E.B."/>
            <person name="Faurdal D."/>
            <person name="Vuksanovic O."/>
            <person name="Mourched A.-S."/>
            <person name="Charusanti P."/>
            <person name="Shaw S."/>
            <person name="Blin K."/>
            <person name="Weber T."/>
        </authorList>
    </citation>
    <scope>NUCLEOTIDE SEQUENCE [LARGE SCALE GENOMIC DNA]</scope>
    <source>
        <strain evidence="1 2">NBC 01752</strain>
    </source>
</reference>
<sequence length="159" mass="16912">MDPFVLHEEAARAWLTELVVAYEVDASFGGDASVHSADSPPIGMAWDPQQLGEEDGVSLLVKAAQGTGMVGRPEGMTVTFEFVGDGDEGVYRWLLDIVDPSPLKVATLSESMAVLGEPDLHRAGIEAAVAILREAVQAANHLVHQLSDYVEASIERGGN</sequence>